<evidence type="ECO:0000256" key="5">
    <source>
        <dbReference type="ARBA" id="ARBA00023212"/>
    </source>
</evidence>
<sequence length="388" mass="44066">MAEEENECDDEPTTFRRSEITKTITRPHSQVKRNLPIIETPQPVHTATSLSKPPLSSTQPIQLPALPIDPKSTGFLKNSSSSIEKLEKNLNNNEKSDSNQNALRLDEKTNMASSSTTASTVSVPKGENAPIRTRQHTVTVLSTGAQEVKTAFAALKATENPINSDELERRMLALVTKIEKETLTKLDKIRKDSARELARMKEQGEANQRTLELNTQELHRQIENFANRMPNMATMTASTLMSPDDTRSLKKERDQLEMELKAVHDAYRNMFNMYDKLKALNRDLKEDNDQLREVEGIYKEQLLKGQEKYLKMVEQAKERLNQANECILSLEKRSEDDTITLRAKLKRTELQLNATMQQLEIKKKECQELNEICQALLAKAEIGSDSDA</sequence>
<comment type="subcellular location">
    <subcellularLocation>
        <location evidence="1">Cytoplasm</location>
        <location evidence="1">Cytoskeleton</location>
    </subcellularLocation>
</comment>
<dbReference type="InterPro" id="IPR007707">
    <property type="entry name" value="TACC_C"/>
</dbReference>
<evidence type="ECO:0000256" key="7">
    <source>
        <dbReference type="SAM" id="MobiDB-lite"/>
    </source>
</evidence>
<dbReference type="Pfam" id="PF05010">
    <property type="entry name" value="TACC_C"/>
    <property type="match status" value="1"/>
</dbReference>
<dbReference type="AlphaFoldDB" id="A0AAF3EEB8"/>
<evidence type="ECO:0000256" key="6">
    <source>
        <dbReference type="SAM" id="Coils"/>
    </source>
</evidence>
<proteinExistence type="inferred from homology"/>
<keyword evidence="3" id="KW-0963">Cytoplasm</keyword>
<name>A0AAF3EEB8_9BILA</name>
<evidence type="ECO:0000256" key="2">
    <source>
        <dbReference type="ARBA" id="ARBA00009423"/>
    </source>
</evidence>
<feature type="compositionally biased region" description="Low complexity" evidence="7">
    <location>
        <begin position="112"/>
        <end position="123"/>
    </location>
</feature>
<evidence type="ECO:0000256" key="1">
    <source>
        <dbReference type="ARBA" id="ARBA00004245"/>
    </source>
</evidence>
<reference evidence="10" key="1">
    <citation type="submission" date="2024-02" db="UniProtKB">
        <authorList>
            <consortium name="WormBaseParasite"/>
        </authorList>
    </citation>
    <scope>IDENTIFICATION</scope>
</reference>
<accession>A0AAF3EEB8</accession>
<dbReference type="Proteomes" id="UP000887575">
    <property type="component" value="Unassembled WGS sequence"/>
</dbReference>
<dbReference type="Gene3D" id="1.20.5.1700">
    <property type="match status" value="1"/>
</dbReference>
<organism evidence="9 10">
    <name type="scientific">Mesorhabditis belari</name>
    <dbReference type="NCBI Taxonomy" id="2138241"/>
    <lineage>
        <taxon>Eukaryota</taxon>
        <taxon>Metazoa</taxon>
        <taxon>Ecdysozoa</taxon>
        <taxon>Nematoda</taxon>
        <taxon>Chromadorea</taxon>
        <taxon>Rhabditida</taxon>
        <taxon>Rhabditina</taxon>
        <taxon>Rhabditomorpha</taxon>
        <taxon>Rhabditoidea</taxon>
        <taxon>Rhabditidae</taxon>
        <taxon>Mesorhabditinae</taxon>
        <taxon>Mesorhabditis</taxon>
    </lineage>
</organism>
<feature type="compositionally biased region" description="Acidic residues" evidence="7">
    <location>
        <begin position="1"/>
        <end position="12"/>
    </location>
</feature>
<evidence type="ECO:0000256" key="3">
    <source>
        <dbReference type="ARBA" id="ARBA00022490"/>
    </source>
</evidence>
<keyword evidence="5" id="KW-0206">Cytoskeleton</keyword>
<keyword evidence="4 6" id="KW-0175">Coiled coil</keyword>
<comment type="similarity">
    <text evidence="2">Belongs to the TACC family.</text>
</comment>
<feature type="domain" description="Transforming acidic coiled-coil-containing protein C-terminal" evidence="8">
    <location>
        <begin position="189"/>
        <end position="376"/>
    </location>
</feature>
<dbReference type="GO" id="GO:0005856">
    <property type="term" value="C:cytoskeleton"/>
    <property type="evidence" value="ECO:0007669"/>
    <property type="project" value="UniProtKB-SubCell"/>
</dbReference>
<protein>
    <submittedName>
        <fullName evidence="10">Transforming acidic coiled-coil-containing protein C-terminal domain-containing protein</fullName>
    </submittedName>
</protein>
<evidence type="ECO:0000313" key="10">
    <source>
        <dbReference type="WBParaSite" id="MBELARI_LOCUS12315"/>
    </source>
</evidence>
<feature type="coiled-coil region" evidence="6">
    <location>
        <begin position="246"/>
        <end position="379"/>
    </location>
</feature>
<evidence type="ECO:0000313" key="9">
    <source>
        <dbReference type="Proteomes" id="UP000887575"/>
    </source>
</evidence>
<feature type="region of interest" description="Disordered" evidence="7">
    <location>
        <begin position="1"/>
        <end position="80"/>
    </location>
</feature>
<dbReference type="WBParaSite" id="MBELARI_LOCUS12315">
    <property type="protein sequence ID" value="MBELARI_LOCUS12315"/>
    <property type="gene ID" value="MBELARI_LOCUS12315"/>
</dbReference>
<keyword evidence="9" id="KW-1185">Reference proteome</keyword>
<feature type="region of interest" description="Disordered" evidence="7">
    <location>
        <begin position="105"/>
        <end position="129"/>
    </location>
</feature>
<evidence type="ECO:0000256" key="4">
    <source>
        <dbReference type="ARBA" id="ARBA00023054"/>
    </source>
</evidence>
<feature type="compositionally biased region" description="Polar residues" evidence="7">
    <location>
        <begin position="43"/>
        <end position="61"/>
    </location>
</feature>
<evidence type="ECO:0000259" key="8">
    <source>
        <dbReference type="Pfam" id="PF05010"/>
    </source>
</evidence>